<comment type="caution">
    <text evidence="2">The sequence shown here is derived from an EMBL/GenBank/DDBJ whole genome shotgun (WGS) entry which is preliminary data.</text>
</comment>
<feature type="region of interest" description="Disordered" evidence="1">
    <location>
        <begin position="323"/>
        <end position="355"/>
    </location>
</feature>
<accession>A0A8J5CP28</accession>
<dbReference type="Proteomes" id="UP000770661">
    <property type="component" value="Unassembled WGS sequence"/>
</dbReference>
<proteinExistence type="predicted"/>
<dbReference type="EMBL" id="JACEEZ010019113">
    <property type="protein sequence ID" value="KAG0716071.1"/>
    <property type="molecule type" value="Genomic_DNA"/>
</dbReference>
<feature type="compositionally biased region" description="Basic and acidic residues" evidence="1">
    <location>
        <begin position="331"/>
        <end position="350"/>
    </location>
</feature>
<name>A0A8J5CP28_CHIOP</name>
<dbReference type="AlphaFoldDB" id="A0A8J5CP28"/>
<reference evidence="2" key="1">
    <citation type="submission" date="2020-07" db="EMBL/GenBank/DDBJ databases">
        <title>The High-quality genome of the commercially important snow crab, Chionoecetes opilio.</title>
        <authorList>
            <person name="Jeong J.-H."/>
            <person name="Ryu S."/>
        </authorList>
    </citation>
    <scope>NUCLEOTIDE SEQUENCE</scope>
    <source>
        <strain evidence="2">MADBK_172401_WGS</strain>
        <tissue evidence="2">Digestive gland</tissue>
    </source>
</reference>
<evidence type="ECO:0000313" key="2">
    <source>
        <dbReference type="EMBL" id="KAG0716071.1"/>
    </source>
</evidence>
<gene>
    <name evidence="2" type="ORF">GWK47_010485</name>
</gene>
<keyword evidence="3" id="KW-1185">Reference proteome</keyword>
<evidence type="ECO:0000256" key="1">
    <source>
        <dbReference type="SAM" id="MobiDB-lite"/>
    </source>
</evidence>
<protein>
    <submittedName>
        <fullName evidence="2">Uncharacterized protein</fullName>
    </submittedName>
</protein>
<sequence>MAHTEPVARVHVDQKAWTDWRRTEHPGNPSQVLLHVHFKLYYELKVHHRLEAAPSKHNLTLQLQSDVGRSPRRSKQLCPSTCGQEHVRTLTQHVSFLLRLMASRVRTTAACRHLISWLACQVHEPAFTCFHCRGQIQEIVVKPYEGSREFSIHLRAPKEVVNQLQRLRQKQVVGQQARDGSFIRARVPPRCTMPCFRSKTSGVQGWSFERKEFEWCEPLKLSPQTLCATSVSSATVIAQAKLWRSCEVSALALTGFGRCLHQLWRSVVFPRGRGHWSSLVGSPTWLADMQSASVNEVRRDLEMSDSDSAADWVQRPIKRRRGKMVVPVREQGSREEQEAPKMEVEQHQRQEQQAPALEEELNQRKRLYFPAGDLMTLSQKRVWAARLAVKHREFRPLLKEGVNRPLVTVEGKLRWTP</sequence>
<evidence type="ECO:0000313" key="3">
    <source>
        <dbReference type="Proteomes" id="UP000770661"/>
    </source>
</evidence>
<organism evidence="2 3">
    <name type="scientific">Chionoecetes opilio</name>
    <name type="common">Atlantic snow crab</name>
    <name type="synonym">Cancer opilio</name>
    <dbReference type="NCBI Taxonomy" id="41210"/>
    <lineage>
        <taxon>Eukaryota</taxon>
        <taxon>Metazoa</taxon>
        <taxon>Ecdysozoa</taxon>
        <taxon>Arthropoda</taxon>
        <taxon>Crustacea</taxon>
        <taxon>Multicrustacea</taxon>
        <taxon>Malacostraca</taxon>
        <taxon>Eumalacostraca</taxon>
        <taxon>Eucarida</taxon>
        <taxon>Decapoda</taxon>
        <taxon>Pleocyemata</taxon>
        <taxon>Brachyura</taxon>
        <taxon>Eubrachyura</taxon>
        <taxon>Majoidea</taxon>
        <taxon>Majidae</taxon>
        <taxon>Chionoecetes</taxon>
    </lineage>
</organism>